<sequence>MTPQADSPEEAVRPGDRPAAREEEAVGATAAGAAAARGKGATMPANAGSGLRPATGTGAAARETAGAAGQGTGDRVSVSAADASLADDDATALGSVVVVGRAEPVPVEYESSYQPVQDASTLRSLTPVLETPQVTNAVSAQVLRDQRPRYMDDALFNVSGITQGNTLAGTQDTIMKRGFGGNRDGSIMHNGMPLVQGRGMNAAAESVVVLKGPSSMFYGIMDPGGVVNVVSKKPQLKARSSLGLTASTYAHGRTGGGVTFDTTGPIADTGLAWRLVADYVNEDYWRNFGKRKDLLVAPSVAWYGKDTQAVFWYEFRDYDAPFDRGTVLNPDTKAPLDVPANRRLDEPMNQMKGKSHLAQFSLDHHIVPGWSGHVSLSYNRETYDADQLRVMGINTTAHTLRRRADGTKGALSTDSYGTAYVDGSTQLLGMQHDVQVGMDAEYRKIYRADMIRGTANGNFNYLNPVYGLVAPGTNVVASDSDQRDQLHNQSLFFQDAVHLNDQWILTAGIRYLHWTQIAGRGRPFQRNTDTDDSKWLPRLGLVYKLTPHSSLYASYTSSLKPISTIAPHSSGLIDSSVKPETGKSWEIGAKYEMPGGLTGSLALFDIRKKNVLVSQFNSVTGLTEWRTSGAARSRGMELDVAGEIDSRWSTIGSLAVLDAKTTRDPEYAGNRLWNVARVTASAGAVYNVGELLGSDQLRVGARARYSGRRPGDSANSFWLPSFTVADLFATYDTAIMDRKVRFQFNVKNLTDRTYYTSSVNEYGLALGDARQVSVTASFEF</sequence>
<keyword evidence="8 15" id="KW-0675">Receptor</keyword>
<feature type="compositionally biased region" description="Low complexity" evidence="12">
    <location>
        <begin position="54"/>
        <end position="67"/>
    </location>
</feature>
<keyword evidence="9 10" id="KW-0998">Cell outer membrane</keyword>
<dbReference type="PANTHER" id="PTHR32552:SF85">
    <property type="entry name" value="BLL7968 PROTEIN"/>
    <property type="match status" value="1"/>
</dbReference>
<evidence type="ECO:0000256" key="3">
    <source>
        <dbReference type="ARBA" id="ARBA00022448"/>
    </source>
</evidence>
<evidence type="ECO:0000256" key="7">
    <source>
        <dbReference type="ARBA" id="ARBA00023136"/>
    </source>
</evidence>
<evidence type="ECO:0000256" key="11">
    <source>
        <dbReference type="RuleBase" id="RU003357"/>
    </source>
</evidence>
<keyword evidence="5 10" id="KW-0812">Transmembrane</keyword>
<dbReference type="PROSITE" id="PS52016">
    <property type="entry name" value="TONB_DEPENDENT_REC_3"/>
    <property type="match status" value="1"/>
</dbReference>
<keyword evidence="3 10" id="KW-0813">Transport</keyword>
<dbReference type="GO" id="GO:0009279">
    <property type="term" value="C:cell outer membrane"/>
    <property type="evidence" value="ECO:0007669"/>
    <property type="project" value="UniProtKB-SubCell"/>
</dbReference>
<comment type="similarity">
    <text evidence="2 10 11">Belongs to the TonB-dependent receptor family.</text>
</comment>
<proteinExistence type="inferred from homology"/>
<dbReference type="InterPro" id="IPR012910">
    <property type="entry name" value="Plug_dom"/>
</dbReference>
<reference evidence="15 16" key="1">
    <citation type="submission" date="2018-11" db="EMBL/GenBank/DDBJ databases">
        <title>Genome sequencing of Lautropia sp. KCOM 2505 (= ChDC F240).</title>
        <authorList>
            <person name="Kook J.-K."/>
            <person name="Park S.-N."/>
            <person name="Lim Y.K."/>
        </authorList>
    </citation>
    <scope>NUCLEOTIDE SEQUENCE [LARGE SCALE GENOMIC DNA]</scope>
    <source>
        <strain evidence="15 16">KCOM 2505</strain>
    </source>
</reference>
<evidence type="ECO:0000256" key="12">
    <source>
        <dbReference type="SAM" id="MobiDB-lite"/>
    </source>
</evidence>
<feature type="domain" description="TonB-dependent receptor-like beta-barrel" evidence="13">
    <location>
        <begin position="301"/>
        <end position="749"/>
    </location>
</feature>
<dbReference type="AlphaFoldDB" id="A0A3R8MVK7"/>
<evidence type="ECO:0000256" key="6">
    <source>
        <dbReference type="ARBA" id="ARBA00023077"/>
    </source>
</evidence>
<keyword evidence="6 11" id="KW-0798">TonB box</keyword>
<dbReference type="Gene3D" id="2.170.130.10">
    <property type="entry name" value="TonB-dependent receptor, plug domain"/>
    <property type="match status" value="1"/>
</dbReference>
<evidence type="ECO:0000313" key="16">
    <source>
        <dbReference type="Proteomes" id="UP000270261"/>
    </source>
</evidence>
<dbReference type="PANTHER" id="PTHR32552">
    <property type="entry name" value="FERRICHROME IRON RECEPTOR-RELATED"/>
    <property type="match status" value="1"/>
</dbReference>
<dbReference type="Pfam" id="PF00593">
    <property type="entry name" value="TonB_dep_Rec_b-barrel"/>
    <property type="match status" value="1"/>
</dbReference>
<dbReference type="InterPro" id="IPR036942">
    <property type="entry name" value="Beta-barrel_TonB_sf"/>
</dbReference>
<feature type="compositionally biased region" description="Basic and acidic residues" evidence="12">
    <location>
        <begin position="10"/>
        <end position="24"/>
    </location>
</feature>
<dbReference type="InterPro" id="IPR039426">
    <property type="entry name" value="TonB-dep_rcpt-like"/>
</dbReference>
<dbReference type="OrthoDB" id="9790771at2"/>
<keyword evidence="16" id="KW-1185">Reference proteome</keyword>
<comment type="caution">
    <text evidence="15">The sequence shown here is derived from an EMBL/GenBank/DDBJ whole genome shotgun (WGS) entry which is preliminary data.</text>
</comment>
<feature type="region of interest" description="Disordered" evidence="12">
    <location>
        <begin position="1"/>
        <end position="74"/>
    </location>
</feature>
<dbReference type="GO" id="GO:0038023">
    <property type="term" value="F:signaling receptor activity"/>
    <property type="evidence" value="ECO:0007669"/>
    <property type="project" value="InterPro"/>
</dbReference>
<name>A0A3R8MVK7_9BURK</name>
<dbReference type="GO" id="GO:0015344">
    <property type="term" value="F:siderophore uptake transmembrane transporter activity"/>
    <property type="evidence" value="ECO:0007669"/>
    <property type="project" value="TreeGrafter"/>
</dbReference>
<evidence type="ECO:0000256" key="2">
    <source>
        <dbReference type="ARBA" id="ARBA00009810"/>
    </source>
</evidence>
<dbReference type="InterPro" id="IPR010105">
    <property type="entry name" value="TonB_sidphr_rcpt"/>
</dbReference>
<evidence type="ECO:0000256" key="4">
    <source>
        <dbReference type="ARBA" id="ARBA00022452"/>
    </source>
</evidence>
<dbReference type="Pfam" id="PF07715">
    <property type="entry name" value="Plug"/>
    <property type="match status" value="1"/>
</dbReference>
<dbReference type="InterPro" id="IPR000531">
    <property type="entry name" value="Beta-barrel_TonB"/>
</dbReference>
<dbReference type="CDD" id="cd01347">
    <property type="entry name" value="ligand_gated_channel"/>
    <property type="match status" value="1"/>
</dbReference>
<feature type="compositionally biased region" description="Low complexity" evidence="12">
    <location>
        <begin position="26"/>
        <end position="42"/>
    </location>
</feature>
<accession>A0A3R8MVK7</accession>
<protein>
    <submittedName>
        <fullName evidence="15">TonB-dependent siderophore receptor</fullName>
    </submittedName>
</protein>
<dbReference type="InterPro" id="IPR037066">
    <property type="entry name" value="Plug_dom_sf"/>
</dbReference>
<feature type="domain" description="TonB-dependent receptor plug" evidence="14">
    <location>
        <begin position="128"/>
        <end position="226"/>
    </location>
</feature>
<keyword evidence="4 10" id="KW-1134">Transmembrane beta strand</keyword>
<dbReference type="EMBL" id="RRUE01000001">
    <property type="protein sequence ID" value="RRN46064.1"/>
    <property type="molecule type" value="Genomic_DNA"/>
</dbReference>
<evidence type="ECO:0000256" key="9">
    <source>
        <dbReference type="ARBA" id="ARBA00023237"/>
    </source>
</evidence>
<dbReference type="Gene3D" id="2.40.170.20">
    <property type="entry name" value="TonB-dependent receptor, beta-barrel domain"/>
    <property type="match status" value="1"/>
</dbReference>
<dbReference type="GO" id="GO:0015891">
    <property type="term" value="P:siderophore transport"/>
    <property type="evidence" value="ECO:0007669"/>
    <property type="project" value="InterPro"/>
</dbReference>
<evidence type="ECO:0000256" key="1">
    <source>
        <dbReference type="ARBA" id="ARBA00004571"/>
    </source>
</evidence>
<evidence type="ECO:0000256" key="5">
    <source>
        <dbReference type="ARBA" id="ARBA00022692"/>
    </source>
</evidence>
<evidence type="ECO:0000259" key="13">
    <source>
        <dbReference type="Pfam" id="PF00593"/>
    </source>
</evidence>
<dbReference type="Proteomes" id="UP000270261">
    <property type="component" value="Unassembled WGS sequence"/>
</dbReference>
<evidence type="ECO:0000259" key="14">
    <source>
        <dbReference type="Pfam" id="PF07715"/>
    </source>
</evidence>
<dbReference type="NCBIfam" id="TIGR01783">
    <property type="entry name" value="TonB-siderophor"/>
    <property type="match status" value="1"/>
</dbReference>
<evidence type="ECO:0000313" key="15">
    <source>
        <dbReference type="EMBL" id="RRN46064.1"/>
    </source>
</evidence>
<dbReference type="SUPFAM" id="SSF56935">
    <property type="entry name" value="Porins"/>
    <property type="match status" value="1"/>
</dbReference>
<comment type="subcellular location">
    <subcellularLocation>
        <location evidence="1 10">Cell outer membrane</location>
        <topology evidence="1 10">Multi-pass membrane protein</topology>
    </subcellularLocation>
</comment>
<organism evidence="15 16">
    <name type="scientific">Lautropia dentalis</name>
    <dbReference type="NCBI Taxonomy" id="2490857"/>
    <lineage>
        <taxon>Bacteria</taxon>
        <taxon>Pseudomonadati</taxon>
        <taxon>Pseudomonadota</taxon>
        <taxon>Betaproteobacteria</taxon>
        <taxon>Burkholderiales</taxon>
        <taxon>Burkholderiaceae</taxon>
        <taxon>Lautropia</taxon>
    </lineage>
</organism>
<evidence type="ECO:0000256" key="10">
    <source>
        <dbReference type="PROSITE-ProRule" id="PRU01360"/>
    </source>
</evidence>
<evidence type="ECO:0000256" key="8">
    <source>
        <dbReference type="ARBA" id="ARBA00023170"/>
    </source>
</evidence>
<gene>
    <name evidence="15" type="ORF">EHV23_03455</name>
</gene>
<keyword evidence="7 10" id="KW-0472">Membrane</keyword>